<dbReference type="GO" id="GO:0004714">
    <property type="term" value="F:transmembrane receptor protein tyrosine kinase activity"/>
    <property type="evidence" value="ECO:0007669"/>
    <property type="project" value="UniProtKB-EC"/>
</dbReference>
<evidence type="ECO:0000256" key="6">
    <source>
        <dbReference type="ARBA" id="ARBA00022737"/>
    </source>
</evidence>
<feature type="compositionally biased region" description="Basic and acidic residues" evidence="16">
    <location>
        <begin position="1600"/>
        <end position="1614"/>
    </location>
</feature>
<comment type="subcellular location">
    <subcellularLocation>
        <location evidence="1">Membrane</location>
        <topology evidence="1">Single-pass type I membrane protein</topology>
    </subcellularLocation>
</comment>
<dbReference type="Pfam" id="PF01030">
    <property type="entry name" value="Recep_L_domain"/>
    <property type="match status" value="2"/>
</dbReference>
<dbReference type="PROSITE" id="PS50853">
    <property type="entry name" value="FN3"/>
    <property type="match status" value="2"/>
</dbReference>
<evidence type="ECO:0000313" key="22">
    <source>
        <dbReference type="RefSeq" id="XP_047738047.1"/>
    </source>
</evidence>
<dbReference type="Pfam" id="PF00041">
    <property type="entry name" value="fn3"/>
    <property type="match status" value="1"/>
</dbReference>
<evidence type="ECO:0000256" key="11">
    <source>
        <dbReference type="ARBA" id="ARBA00023136"/>
    </source>
</evidence>
<dbReference type="InterPro" id="IPR050122">
    <property type="entry name" value="RTK"/>
</dbReference>
<keyword evidence="8" id="KW-0418">Kinase</keyword>
<keyword evidence="4" id="KW-0808">Transferase</keyword>
<dbReference type="InterPro" id="IPR013783">
    <property type="entry name" value="Ig-like_fold"/>
</dbReference>
<feature type="domain" description="Fibronectin type-III" evidence="20">
    <location>
        <begin position="994"/>
        <end position="1086"/>
    </location>
</feature>
<dbReference type="InterPro" id="IPR009030">
    <property type="entry name" value="Growth_fac_rcpt_cys_sf"/>
</dbReference>
<evidence type="ECO:0000256" key="8">
    <source>
        <dbReference type="ARBA" id="ARBA00022777"/>
    </source>
</evidence>
<gene>
    <name evidence="22" type="primary">LOC108681492</name>
</gene>
<evidence type="ECO:0000256" key="2">
    <source>
        <dbReference type="ARBA" id="ARBA00011902"/>
    </source>
</evidence>
<dbReference type="SUPFAM" id="SSF57184">
    <property type="entry name" value="Growth factor receptor domain"/>
    <property type="match status" value="1"/>
</dbReference>
<dbReference type="InterPro" id="IPR008266">
    <property type="entry name" value="Tyr_kinase_AS"/>
</dbReference>
<evidence type="ECO:0000259" key="19">
    <source>
        <dbReference type="PROSITE" id="PS50011"/>
    </source>
</evidence>
<feature type="domain" description="Fibronectin type-III" evidence="20">
    <location>
        <begin position="485"/>
        <end position="609"/>
    </location>
</feature>
<dbReference type="SMART" id="SM00261">
    <property type="entry name" value="FU"/>
    <property type="match status" value="1"/>
</dbReference>
<feature type="transmembrane region" description="Helical" evidence="17">
    <location>
        <begin position="1087"/>
        <end position="1109"/>
    </location>
</feature>
<evidence type="ECO:0000256" key="4">
    <source>
        <dbReference type="ARBA" id="ARBA00022679"/>
    </source>
</evidence>
<keyword evidence="18" id="KW-0732">Signal</keyword>
<dbReference type="Gene3D" id="1.10.510.10">
    <property type="entry name" value="Transferase(Phosphotransferase) domain 1"/>
    <property type="match status" value="1"/>
</dbReference>
<feature type="region of interest" description="Disordered" evidence="16">
    <location>
        <begin position="757"/>
        <end position="801"/>
    </location>
</feature>
<keyword evidence="6" id="KW-0677">Repeat</keyword>
<evidence type="ECO:0000313" key="21">
    <source>
        <dbReference type="Proteomes" id="UP000694843"/>
    </source>
</evidence>
<keyword evidence="13" id="KW-0675">Receptor</keyword>
<evidence type="ECO:0000256" key="17">
    <source>
        <dbReference type="SAM" id="Phobius"/>
    </source>
</evidence>
<dbReference type="Pfam" id="PF07714">
    <property type="entry name" value="PK_Tyr_Ser-Thr"/>
    <property type="match status" value="1"/>
</dbReference>
<feature type="region of interest" description="Disordered" evidence="16">
    <location>
        <begin position="1590"/>
        <end position="1621"/>
    </location>
</feature>
<dbReference type="InterPro" id="IPR000719">
    <property type="entry name" value="Prot_kinase_dom"/>
</dbReference>
<dbReference type="InterPro" id="IPR006212">
    <property type="entry name" value="Furin_repeat"/>
</dbReference>
<name>A0A979FMU5_HYAAZ</name>
<evidence type="ECO:0000256" key="1">
    <source>
        <dbReference type="ARBA" id="ARBA00004479"/>
    </source>
</evidence>
<dbReference type="InterPro" id="IPR011009">
    <property type="entry name" value="Kinase-like_dom_sf"/>
</dbReference>
<keyword evidence="11 17" id="KW-0472">Membrane</keyword>
<keyword evidence="5 17" id="KW-0812">Transmembrane</keyword>
<dbReference type="InterPro" id="IPR036941">
    <property type="entry name" value="Rcpt_L-dom_sf"/>
</dbReference>
<evidence type="ECO:0000256" key="14">
    <source>
        <dbReference type="ARBA" id="ARBA00023180"/>
    </source>
</evidence>
<dbReference type="SMART" id="SM00060">
    <property type="entry name" value="FN3"/>
    <property type="match status" value="3"/>
</dbReference>
<dbReference type="InterPro" id="IPR003961">
    <property type="entry name" value="FN3_dom"/>
</dbReference>
<dbReference type="PROSITE" id="PS00109">
    <property type="entry name" value="PROTEIN_KINASE_TYR"/>
    <property type="match status" value="1"/>
</dbReference>
<evidence type="ECO:0000256" key="15">
    <source>
        <dbReference type="ARBA" id="ARBA00051243"/>
    </source>
</evidence>
<dbReference type="PANTHER" id="PTHR24416:SF611">
    <property type="entry name" value="TYROSINE-PROTEIN KINASE TRANSMEMBRANE RECEPTOR ROR"/>
    <property type="match status" value="1"/>
</dbReference>
<feature type="region of interest" description="Disordered" evidence="16">
    <location>
        <begin position="1484"/>
        <end position="1504"/>
    </location>
</feature>
<feature type="signal peptide" evidence="18">
    <location>
        <begin position="1"/>
        <end position="21"/>
    </location>
</feature>
<evidence type="ECO:0000256" key="7">
    <source>
        <dbReference type="ARBA" id="ARBA00022741"/>
    </source>
</evidence>
<reference evidence="22" key="1">
    <citation type="submission" date="2025-08" db="UniProtKB">
        <authorList>
            <consortium name="RefSeq"/>
        </authorList>
    </citation>
    <scope>IDENTIFICATION</scope>
    <source>
        <tissue evidence="22">Whole organism</tissue>
    </source>
</reference>
<feature type="compositionally biased region" description="Polar residues" evidence="16">
    <location>
        <begin position="766"/>
        <end position="775"/>
    </location>
</feature>
<keyword evidence="9" id="KW-0067">ATP-binding</keyword>
<dbReference type="InterPro" id="IPR001245">
    <property type="entry name" value="Ser-Thr/Tyr_kinase_cat_dom"/>
</dbReference>
<dbReference type="CDD" id="cd00063">
    <property type="entry name" value="FN3"/>
    <property type="match status" value="3"/>
</dbReference>
<dbReference type="Pfam" id="PF00757">
    <property type="entry name" value="Furin-like"/>
    <property type="match status" value="1"/>
</dbReference>
<evidence type="ECO:0000256" key="16">
    <source>
        <dbReference type="SAM" id="MobiDB-lite"/>
    </source>
</evidence>
<dbReference type="InterPro" id="IPR006211">
    <property type="entry name" value="Furin-like_Cys-rich_dom"/>
</dbReference>
<dbReference type="EC" id="2.7.10.1" evidence="2"/>
<dbReference type="InterPro" id="IPR036116">
    <property type="entry name" value="FN3_sf"/>
</dbReference>
<evidence type="ECO:0000256" key="13">
    <source>
        <dbReference type="ARBA" id="ARBA00023170"/>
    </source>
</evidence>
<dbReference type="PROSITE" id="PS50011">
    <property type="entry name" value="PROTEIN_KINASE_DOM"/>
    <property type="match status" value="1"/>
</dbReference>
<dbReference type="SUPFAM" id="SSF52058">
    <property type="entry name" value="L domain-like"/>
    <property type="match status" value="2"/>
</dbReference>
<dbReference type="RefSeq" id="XP_047738047.1">
    <property type="nucleotide sequence ID" value="XM_047882091.1"/>
</dbReference>
<evidence type="ECO:0000256" key="18">
    <source>
        <dbReference type="SAM" id="SignalP"/>
    </source>
</evidence>
<comment type="catalytic activity">
    <reaction evidence="15">
        <text>L-tyrosyl-[protein] + ATP = O-phospho-L-tyrosyl-[protein] + ADP + H(+)</text>
        <dbReference type="Rhea" id="RHEA:10596"/>
        <dbReference type="Rhea" id="RHEA-COMP:10136"/>
        <dbReference type="Rhea" id="RHEA-COMP:20101"/>
        <dbReference type="ChEBI" id="CHEBI:15378"/>
        <dbReference type="ChEBI" id="CHEBI:30616"/>
        <dbReference type="ChEBI" id="CHEBI:46858"/>
        <dbReference type="ChEBI" id="CHEBI:61978"/>
        <dbReference type="ChEBI" id="CHEBI:456216"/>
        <dbReference type="EC" id="2.7.10.1"/>
    </reaction>
</comment>
<dbReference type="GO" id="GO:0043235">
    <property type="term" value="C:receptor complex"/>
    <property type="evidence" value="ECO:0007669"/>
    <property type="project" value="TreeGrafter"/>
</dbReference>
<evidence type="ECO:0000256" key="10">
    <source>
        <dbReference type="ARBA" id="ARBA00022989"/>
    </source>
</evidence>
<keyword evidence="21" id="KW-1185">Reference proteome</keyword>
<sequence>MFISWLKLLLPSVVLLIPVIAEVTVSKHVVRNGTVVCSSITLTTHVPDDVRHELRDCTHVDGHVKLLIVHAQPRDMPLMPNLVEVKESVYLFHVSGVESLGDLFPKLRVVRGKRGEVAFLLRNNQDLVEIGLPGFTLGSPKTGLDIRQNWQLCVPAIPPFTVAPGVIKDNGVYCEYDKHGCHFDDRSCKQFVASKCSCHNGCALSSPLRVTNDSGATAGRIRTSGCCHAQCLAGCTAAGDAGACVACKNFAQEGVCVPACSENFMQYQGYRCLTERQCQLVGGKRLKKDSMQCVLDCPAGRVVETRPGDALPHCTRTGNGICGSITLGSNVEGGALAALPVNCTRVVGSVTLNGALNVSLLELLDSVFSEGVEVTGYVHVTETSLMSLDFLFSKLALVRGEALVGDVHAIYISDNMKLQELRRPRPHFTKDFPRDFGLVANGRVMVRGNSKLCPSEVVNLLGTDITRDSYEAFALLHNERNDVNVPCNLSPIKILSVNSTSRSLTVTWDPNNYKGPNNDLLQGYFLYYRALAPAQTVTMFAGRDACNDRRLWRQVQTPASEAHLRGLQPGTRYAFYVETDVLPSFVQNNHDSMPGSRSTIVYCSTIPQAPSAPQQVQVRQTAEALNSVALSWLPPRQPGGQLADYQVMLCRLKRPPPPTGLPSSTAGACPTVTQPSPAMEKDGVVTPGPDSAVGLQLHHDLHQALEPQQEAEDRHQGGAQACYSPQCDAGEAEWLENKRMLDRVYFFSRINADIYNSGWSPKTGKQETQTTTSPPSADPHSQVADVPSSSLAPDEPASEDKYVHQAPLEQQEFCGTKGGPIQWQLYSLVAFDRGDCAVHVIPHAHDGRHATHFPGLGYFVDFQVSVRACHTNLTAPVGAPFPTGVPVALCSPWVNISLTSPSLESLDSVSDLQLVKLPSKSLTDPHLLVVSPDFPDAELKAGQESHGLTVQNGSKHEGNPETINTSLGLAANSFFNESSTNHAEPVNLSSNASINVGLETLDVSSNSYLLSWTPPATPNGGWVLNYSLEIPGLLTRCLSGSTHKVVLKSIQEAQAHMVTITAYTYAGPGPRVGLASQSLTIEGSQSMLAALLVLCCVFLVIIIVVGLYLRHRLCYSLAPNEFEKQHNPSYAPMEIYDDFFIPADQLLIIPPERGGRLGSGKFGAVSLGWILEPASGQDAEPVGDGDDNGRHEGMQELARRSDGGRWRLGKRVAVKELLCDLPDLTFEEYELRKKKFKREASILQCLRQCPFVVRFEGAVVQGPNMYILMEVLDGGNLQEFIRNNHVTEQMVYNFAIQIADGMAYIASNRIIHIDLAPKNCLITRRFLVKIADFGLSRKLAPERCCYHYQIDVPHRKRLKIYLPSFIAPEGRRTQDLHSGHECIVFFLKSDVWSYGVLLWQLITCSNEPYAGKETPAPKDVQRACLWLEGPGRAAKMAELLNSCWLDNQDLRPSFEQIVEQLLPMISPEFTREFRRLSFCVPHQHHDSESTEDEGVGSMPGSSRSEVESCQDLADQVELSRAQGCLRFLSRSGWPPTFSSRHPTFNSRHRAGYGDTGQMTSTRAKVNSRGEGENNSVDLLRNDMQADKKWERRVLPSRSSAKIDGDGQGEAEKFLNPESIKPKKPQARSLVHNFLATVKLVKTTKETENLKANRKVSDAENGAEGRPLIDFKENEPQRLDKCKLNLPLSPLGFTPSQVGMETENLKQNITSPLMVPASQVTRPKLKTQRCSFHASAEKYVDMSPKNLDGLCLDHSTELDDGAVCSSYGCDFQPEETSLDDNLCGYTEMCGAVSLNDIPSVCQIDVEGQKTQDKAQSQSSGSSFEDNLNFKEHITTPGVQRNIETKAFVHSETDGYPVEIISSTMKDSRLSRFCFGSFNSNQNFQRVPSVRFAKSNIESESCPGSCEDFSIVTCPSIDTLYPSASTCTSAVTSPCEEFYDVTTQIDNPAELNQFPKQAQDAAPRDTDSKPHDWNSEDAIGLTQIAHHCDSGIVNEHDGSDMSLDCSLDPPLNVNCPPKGTLAKKSLQSEGGVQAPTLGNCFEVR</sequence>
<keyword evidence="7" id="KW-0547">Nucleotide-binding</keyword>
<feature type="chain" id="PRO_5037194083" description="receptor protein-tyrosine kinase" evidence="18">
    <location>
        <begin position="22"/>
        <end position="2042"/>
    </location>
</feature>
<proteinExistence type="predicted"/>
<dbReference type="OrthoDB" id="5809444at2759"/>
<evidence type="ECO:0000256" key="5">
    <source>
        <dbReference type="ARBA" id="ARBA00022692"/>
    </source>
</evidence>
<feature type="domain" description="Protein kinase" evidence="19">
    <location>
        <begin position="1151"/>
        <end position="1465"/>
    </location>
</feature>
<evidence type="ECO:0000256" key="9">
    <source>
        <dbReference type="ARBA" id="ARBA00022840"/>
    </source>
</evidence>
<dbReference type="GO" id="GO:0007169">
    <property type="term" value="P:cell surface receptor protein tyrosine kinase signaling pathway"/>
    <property type="evidence" value="ECO:0007669"/>
    <property type="project" value="TreeGrafter"/>
</dbReference>
<keyword evidence="12" id="KW-0829">Tyrosine-protein kinase</keyword>
<keyword evidence="10 17" id="KW-1133">Transmembrane helix</keyword>
<dbReference type="InterPro" id="IPR000494">
    <property type="entry name" value="Rcpt_L-dom"/>
</dbReference>
<dbReference type="Gene3D" id="2.60.40.10">
    <property type="entry name" value="Immunoglobulins"/>
    <property type="match status" value="3"/>
</dbReference>
<feature type="region of interest" description="Disordered" evidence="16">
    <location>
        <begin position="1538"/>
        <end position="1575"/>
    </location>
</feature>
<evidence type="ECO:0000256" key="3">
    <source>
        <dbReference type="ARBA" id="ARBA00022553"/>
    </source>
</evidence>
<dbReference type="SUPFAM" id="SSF56112">
    <property type="entry name" value="Protein kinase-like (PK-like)"/>
    <property type="match status" value="1"/>
</dbReference>
<dbReference type="GO" id="GO:0005524">
    <property type="term" value="F:ATP binding"/>
    <property type="evidence" value="ECO:0007669"/>
    <property type="project" value="UniProtKB-KW"/>
</dbReference>
<dbReference type="PANTHER" id="PTHR24416">
    <property type="entry name" value="TYROSINE-PROTEIN KINASE RECEPTOR"/>
    <property type="match status" value="1"/>
</dbReference>
<protein>
    <recommendedName>
        <fullName evidence="2">receptor protein-tyrosine kinase</fullName>
        <ecNumber evidence="2">2.7.10.1</ecNumber>
    </recommendedName>
</protein>
<accession>A0A979FMU5</accession>
<dbReference type="PRINTS" id="PR00109">
    <property type="entry name" value="TYRKINASE"/>
</dbReference>
<keyword evidence="3" id="KW-0597">Phosphoprotein</keyword>
<dbReference type="GO" id="GO:0005886">
    <property type="term" value="C:plasma membrane"/>
    <property type="evidence" value="ECO:0007669"/>
    <property type="project" value="TreeGrafter"/>
</dbReference>
<dbReference type="GeneID" id="108681492"/>
<evidence type="ECO:0000256" key="12">
    <source>
        <dbReference type="ARBA" id="ARBA00023137"/>
    </source>
</evidence>
<organism evidence="21 22">
    <name type="scientific">Hyalella azteca</name>
    <name type="common">Amphipod</name>
    <dbReference type="NCBI Taxonomy" id="294128"/>
    <lineage>
        <taxon>Eukaryota</taxon>
        <taxon>Metazoa</taxon>
        <taxon>Ecdysozoa</taxon>
        <taxon>Arthropoda</taxon>
        <taxon>Crustacea</taxon>
        <taxon>Multicrustacea</taxon>
        <taxon>Malacostraca</taxon>
        <taxon>Eumalacostraca</taxon>
        <taxon>Peracarida</taxon>
        <taxon>Amphipoda</taxon>
        <taxon>Senticaudata</taxon>
        <taxon>Talitrida</taxon>
        <taxon>Talitroidea</taxon>
        <taxon>Hyalellidae</taxon>
        <taxon>Hyalella</taxon>
    </lineage>
</organism>
<dbReference type="Proteomes" id="UP000694843">
    <property type="component" value="Unplaced"/>
</dbReference>
<keyword evidence="14" id="KW-0325">Glycoprotein</keyword>
<dbReference type="Gene3D" id="3.80.20.20">
    <property type="entry name" value="Receptor L-domain"/>
    <property type="match status" value="2"/>
</dbReference>
<dbReference type="SUPFAM" id="SSF49265">
    <property type="entry name" value="Fibronectin type III"/>
    <property type="match status" value="1"/>
</dbReference>
<evidence type="ECO:0000259" key="20">
    <source>
        <dbReference type="PROSITE" id="PS50853"/>
    </source>
</evidence>